<reference evidence="1 2" key="1">
    <citation type="submission" date="2020-08" db="EMBL/GenBank/DDBJ databases">
        <authorList>
            <person name="Koutsovoulos G."/>
            <person name="Danchin GJ E."/>
        </authorList>
    </citation>
    <scope>NUCLEOTIDE SEQUENCE [LARGE SCALE GENOMIC DNA]</scope>
</reference>
<comment type="caution">
    <text evidence="1">The sequence shown here is derived from an EMBL/GenBank/DDBJ whole genome shotgun (WGS) entry which is preliminary data.</text>
</comment>
<dbReference type="AlphaFoldDB" id="A0A6V7WNG7"/>
<evidence type="ECO:0000313" key="2">
    <source>
        <dbReference type="Proteomes" id="UP000580250"/>
    </source>
</evidence>
<proteinExistence type="predicted"/>
<protein>
    <submittedName>
        <fullName evidence="1">Uncharacterized protein</fullName>
    </submittedName>
</protein>
<gene>
    <name evidence="1" type="ORF">MENT_LOCUS41226</name>
</gene>
<dbReference type="Proteomes" id="UP000580250">
    <property type="component" value="Unassembled WGS sequence"/>
</dbReference>
<accession>A0A6V7WNG7</accession>
<organism evidence="1 2">
    <name type="scientific">Meloidogyne enterolobii</name>
    <name type="common">Root-knot nematode worm</name>
    <name type="synonym">Meloidogyne mayaguensis</name>
    <dbReference type="NCBI Taxonomy" id="390850"/>
    <lineage>
        <taxon>Eukaryota</taxon>
        <taxon>Metazoa</taxon>
        <taxon>Ecdysozoa</taxon>
        <taxon>Nematoda</taxon>
        <taxon>Chromadorea</taxon>
        <taxon>Rhabditida</taxon>
        <taxon>Tylenchina</taxon>
        <taxon>Tylenchomorpha</taxon>
        <taxon>Tylenchoidea</taxon>
        <taxon>Meloidogynidae</taxon>
        <taxon>Meloidogyninae</taxon>
        <taxon>Meloidogyne</taxon>
    </lineage>
</organism>
<evidence type="ECO:0000313" key="1">
    <source>
        <dbReference type="EMBL" id="CAD2188569.1"/>
    </source>
</evidence>
<sequence>MFVILNLIDCNTNKLFSLNKNLFNFNINNKMYSLTGLVDLGERKLPSILT</sequence>
<dbReference type="EMBL" id="CAJEWN010000699">
    <property type="protein sequence ID" value="CAD2188569.1"/>
    <property type="molecule type" value="Genomic_DNA"/>
</dbReference>
<name>A0A6V7WNG7_MELEN</name>